<dbReference type="AlphaFoldDB" id="D3BVP0"/>
<organism evidence="2 3">
    <name type="scientific">Heterostelium pallidum (strain ATCC 26659 / Pp 5 / PN500)</name>
    <name type="common">Cellular slime mold</name>
    <name type="synonym">Polysphondylium pallidum</name>
    <dbReference type="NCBI Taxonomy" id="670386"/>
    <lineage>
        <taxon>Eukaryota</taxon>
        <taxon>Amoebozoa</taxon>
        <taxon>Evosea</taxon>
        <taxon>Eumycetozoa</taxon>
        <taxon>Dictyostelia</taxon>
        <taxon>Acytosteliales</taxon>
        <taxon>Acytosteliaceae</taxon>
        <taxon>Heterostelium</taxon>
    </lineage>
</organism>
<comment type="caution">
    <text evidence="2">The sequence shown here is derived from an EMBL/GenBank/DDBJ whole genome shotgun (WGS) entry which is preliminary data.</text>
</comment>
<protein>
    <submittedName>
        <fullName evidence="2">Uncharacterized protein</fullName>
    </submittedName>
</protein>
<evidence type="ECO:0000256" key="1">
    <source>
        <dbReference type="SAM" id="Phobius"/>
    </source>
</evidence>
<dbReference type="FunCoup" id="D3BVP0">
    <property type="interactions" value="1"/>
</dbReference>
<evidence type="ECO:0000313" key="3">
    <source>
        <dbReference type="Proteomes" id="UP000001396"/>
    </source>
</evidence>
<sequence>MVVLDIKPTCIGNSQSLHIHTEKFTIKHFLGIKRPSYRIIPYDIRISAYLSKEEFEEILFEINNYNTIKYPYLNIVIFVLMILGLILCFLSLIDKNNIFCYVAVGLFTPILPIVFCSNKLTSEYLKNIRLAVVLFNKKYNIRGLHFVEAKRKKQVRCYPRTGAIFIILPKEENHLDMNIPSNK</sequence>
<keyword evidence="1" id="KW-1133">Transmembrane helix</keyword>
<keyword evidence="1" id="KW-0472">Membrane</keyword>
<dbReference type="GeneID" id="31355575"/>
<keyword evidence="3" id="KW-1185">Reference proteome</keyword>
<dbReference type="EMBL" id="ADBJ01000063">
    <property type="protein sequence ID" value="EFA74543.1"/>
    <property type="molecule type" value="Genomic_DNA"/>
</dbReference>
<keyword evidence="1" id="KW-0812">Transmembrane</keyword>
<dbReference type="InParanoid" id="D3BVP0"/>
<dbReference type="RefSeq" id="XP_020426677.1">
    <property type="nucleotide sequence ID" value="XM_020571088.1"/>
</dbReference>
<evidence type="ECO:0000313" key="2">
    <source>
        <dbReference type="EMBL" id="EFA74543.1"/>
    </source>
</evidence>
<reference evidence="2 3" key="1">
    <citation type="journal article" date="2011" name="Genome Res.">
        <title>Phylogeny-wide analysis of social amoeba genomes highlights ancient origins for complex intercellular communication.</title>
        <authorList>
            <person name="Heidel A.J."/>
            <person name="Lawal H.M."/>
            <person name="Felder M."/>
            <person name="Schilde C."/>
            <person name="Helps N.R."/>
            <person name="Tunggal B."/>
            <person name="Rivero F."/>
            <person name="John U."/>
            <person name="Schleicher M."/>
            <person name="Eichinger L."/>
            <person name="Platzer M."/>
            <person name="Noegel A.A."/>
            <person name="Schaap P."/>
            <person name="Gloeckner G."/>
        </authorList>
    </citation>
    <scope>NUCLEOTIDE SEQUENCE [LARGE SCALE GENOMIC DNA]</scope>
    <source>
        <strain evidence="3">ATCC 26659 / Pp 5 / PN500</strain>
    </source>
</reference>
<gene>
    <name evidence="2" type="ORF">PPL_00041</name>
</gene>
<feature type="transmembrane region" description="Helical" evidence="1">
    <location>
        <begin position="98"/>
        <end position="116"/>
    </location>
</feature>
<name>D3BVP0_HETP5</name>
<accession>D3BVP0</accession>
<proteinExistence type="predicted"/>
<dbReference type="Proteomes" id="UP000001396">
    <property type="component" value="Unassembled WGS sequence"/>
</dbReference>
<feature type="transmembrane region" description="Helical" evidence="1">
    <location>
        <begin position="72"/>
        <end position="92"/>
    </location>
</feature>